<dbReference type="InterPro" id="IPR050214">
    <property type="entry name" value="Cys_Synth/Cystath_Beta-Synth"/>
</dbReference>
<evidence type="ECO:0000259" key="3">
    <source>
        <dbReference type="Pfam" id="PF00291"/>
    </source>
</evidence>
<dbReference type="EMBL" id="PQVG01000007">
    <property type="protein sequence ID" value="POY38158.1"/>
    <property type="molecule type" value="Genomic_DNA"/>
</dbReference>
<evidence type="ECO:0000256" key="1">
    <source>
        <dbReference type="ARBA" id="ARBA00001933"/>
    </source>
</evidence>
<dbReference type="RefSeq" id="WP_103806591.1">
    <property type="nucleotide sequence ID" value="NZ_PQVG01000007.1"/>
</dbReference>
<gene>
    <name evidence="4" type="ORF">C3L50_12895</name>
</gene>
<dbReference type="Proteomes" id="UP000237310">
    <property type="component" value="Unassembled WGS sequence"/>
</dbReference>
<dbReference type="GO" id="GO:1901605">
    <property type="term" value="P:alpha-amino acid metabolic process"/>
    <property type="evidence" value="ECO:0007669"/>
    <property type="project" value="UniProtKB-ARBA"/>
</dbReference>
<evidence type="ECO:0000313" key="4">
    <source>
        <dbReference type="EMBL" id="POY38158.1"/>
    </source>
</evidence>
<proteinExistence type="predicted"/>
<comment type="cofactor">
    <cofactor evidence="1">
        <name>pyridoxal 5'-phosphate</name>
        <dbReference type="ChEBI" id="CHEBI:597326"/>
    </cofactor>
</comment>
<dbReference type="OrthoDB" id="9808024at2"/>
<protein>
    <recommendedName>
        <fullName evidence="3">Tryptophan synthase beta chain-like PALP domain-containing protein</fullName>
    </recommendedName>
</protein>
<feature type="domain" description="Tryptophan synthase beta chain-like PALP" evidence="3">
    <location>
        <begin position="9"/>
        <end position="278"/>
    </location>
</feature>
<accession>A0A2S5A6F4</accession>
<reference evidence="4 5" key="1">
    <citation type="submission" date="2018-01" db="EMBL/GenBank/DDBJ databases">
        <authorList>
            <person name="Gaut B.S."/>
            <person name="Morton B.R."/>
            <person name="Clegg M.T."/>
            <person name="Duvall M.R."/>
        </authorList>
    </citation>
    <scope>NUCLEOTIDE SEQUENCE [LARGE SCALE GENOMIC DNA]</scope>
    <source>
        <strain evidence="4 5">HR-AY</strain>
    </source>
</reference>
<evidence type="ECO:0000256" key="2">
    <source>
        <dbReference type="ARBA" id="ARBA00022898"/>
    </source>
</evidence>
<dbReference type="InterPro" id="IPR001926">
    <property type="entry name" value="TrpB-like_PALP"/>
</dbReference>
<dbReference type="InterPro" id="IPR036052">
    <property type="entry name" value="TrpB-like_PALP_sf"/>
</dbReference>
<keyword evidence="2" id="KW-0663">Pyridoxal phosphate</keyword>
<sequence>MQYSKNILDTARQTPLIKLNKVVAEISGAVFAKVENFNLVNFAKDRMILKMVEEAESNGNLKPGGTIIDGTLQDIGLGLALAANVKGYQLICIISDTQPKEKTDILRAIGAKVIVCKTDAEATHPDSCFSISKKLSEEITDSWSVNPMDYLSNRTHYEQSDIEIWEQTKGKITHLVFDINAVEISSGVGQFLKEKNPNIKILGIEIESLKRNATQENEPYSLDGLIQVSEEDALLCSKELTLKEGIVAGKSSGAVLNGVLQLQQQFKPDDVIVVVFND</sequence>
<dbReference type="Pfam" id="PF00291">
    <property type="entry name" value="PALP"/>
    <property type="match status" value="1"/>
</dbReference>
<evidence type="ECO:0000313" key="5">
    <source>
        <dbReference type="Proteomes" id="UP000237310"/>
    </source>
</evidence>
<dbReference type="SUPFAM" id="SSF53686">
    <property type="entry name" value="Tryptophan synthase beta subunit-like PLP-dependent enzymes"/>
    <property type="match status" value="1"/>
</dbReference>
<name>A0A2S5A6F4_9FLAO</name>
<keyword evidence="5" id="KW-1185">Reference proteome</keyword>
<dbReference type="AlphaFoldDB" id="A0A2S5A6F4"/>
<organism evidence="4 5">
    <name type="scientific">Flavobacterium alvei</name>
    <dbReference type="NCBI Taxonomy" id="2080416"/>
    <lineage>
        <taxon>Bacteria</taxon>
        <taxon>Pseudomonadati</taxon>
        <taxon>Bacteroidota</taxon>
        <taxon>Flavobacteriia</taxon>
        <taxon>Flavobacteriales</taxon>
        <taxon>Flavobacteriaceae</taxon>
        <taxon>Flavobacterium</taxon>
    </lineage>
</organism>
<comment type="caution">
    <text evidence="4">The sequence shown here is derived from an EMBL/GenBank/DDBJ whole genome shotgun (WGS) entry which is preliminary data.</text>
</comment>
<dbReference type="Gene3D" id="3.40.50.1100">
    <property type="match status" value="2"/>
</dbReference>
<dbReference type="PANTHER" id="PTHR10314">
    <property type="entry name" value="CYSTATHIONINE BETA-SYNTHASE"/>
    <property type="match status" value="1"/>
</dbReference>